<dbReference type="Pfam" id="PF13489">
    <property type="entry name" value="Methyltransf_23"/>
    <property type="match status" value="1"/>
</dbReference>
<proteinExistence type="predicted"/>
<dbReference type="RefSeq" id="WP_191170121.1">
    <property type="nucleotide sequence ID" value="NZ_JACXZS010000001.1"/>
</dbReference>
<dbReference type="SUPFAM" id="SSF53335">
    <property type="entry name" value="S-adenosyl-L-methionine-dependent methyltransferases"/>
    <property type="match status" value="1"/>
</dbReference>
<dbReference type="Gene3D" id="3.40.50.150">
    <property type="entry name" value="Vaccinia Virus protein VP39"/>
    <property type="match status" value="1"/>
</dbReference>
<dbReference type="GO" id="GO:0032259">
    <property type="term" value="P:methylation"/>
    <property type="evidence" value="ECO:0007669"/>
    <property type="project" value="UniProtKB-KW"/>
</dbReference>
<gene>
    <name evidence="1" type="ORF">IF188_02180</name>
</gene>
<keyword evidence="1" id="KW-0489">Methyltransferase</keyword>
<organism evidence="1 2">
    <name type="scientific">Microbacterium helvum</name>
    <dbReference type="NCBI Taxonomy" id="2773713"/>
    <lineage>
        <taxon>Bacteria</taxon>
        <taxon>Bacillati</taxon>
        <taxon>Actinomycetota</taxon>
        <taxon>Actinomycetes</taxon>
        <taxon>Micrococcales</taxon>
        <taxon>Microbacteriaceae</taxon>
        <taxon>Microbacterium</taxon>
    </lineage>
</organism>
<name>A0ABR8NL46_9MICO</name>
<dbReference type="Proteomes" id="UP000598426">
    <property type="component" value="Unassembled WGS sequence"/>
</dbReference>
<evidence type="ECO:0000313" key="2">
    <source>
        <dbReference type="Proteomes" id="UP000598426"/>
    </source>
</evidence>
<keyword evidence="2" id="KW-1185">Reference proteome</keyword>
<accession>A0ABR8NL46</accession>
<keyword evidence="1" id="KW-0808">Transferase</keyword>
<dbReference type="GO" id="GO:0008168">
    <property type="term" value="F:methyltransferase activity"/>
    <property type="evidence" value="ECO:0007669"/>
    <property type="project" value="UniProtKB-KW"/>
</dbReference>
<sequence>MTDLVADVFSAHYERALHADTAPVMLQDMTTTEGTRHDLVRYLGEADAVELRIVRDLTGPVLDIGCGPGRMVRAARAAGLAALGVDVSASAARIARRRGIPVWHGSVFDSLPDEGTWGAALLLDGNIGIGGDPAALLRRCRQLLRPGGRLVVETHRDGRRDGRFRAVLTDATGRVGDAFPWAEVGNRPLRGYARRTGLRRVREWRRGDRGFAEYEKPALNGESDDA</sequence>
<dbReference type="InterPro" id="IPR029063">
    <property type="entry name" value="SAM-dependent_MTases_sf"/>
</dbReference>
<comment type="caution">
    <text evidence="1">The sequence shown here is derived from an EMBL/GenBank/DDBJ whole genome shotgun (WGS) entry which is preliminary data.</text>
</comment>
<evidence type="ECO:0000313" key="1">
    <source>
        <dbReference type="EMBL" id="MBD3940507.1"/>
    </source>
</evidence>
<dbReference type="EMBL" id="JACXZS010000001">
    <property type="protein sequence ID" value="MBD3940507.1"/>
    <property type="molecule type" value="Genomic_DNA"/>
</dbReference>
<protein>
    <submittedName>
        <fullName evidence="1">Methyltransferase domain-containing protein</fullName>
    </submittedName>
</protein>
<reference evidence="1 2" key="1">
    <citation type="submission" date="2020-09" db="EMBL/GenBank/DDBJ databases">
        <title>Isolation and identification of active actinomycetes.</title>
        <authorList>
            <person name="Li X."/>
        </authorList>
    </citation>
    <scope>NUCLEOTIDE SEQUENCE [LARGE SCALE GENOMIC DNA]</scope>
    <source>
        <strain evidence="1 2">NEAU-LLC</strain>
    </source>
</reference>